<keyword evidence="9" id="KW-0067">ATP-binding</keyword>
<name>A2FF32_TRIV3</name>
<keyword evidence="10" id="KW-1133">Transmembrane helix</keyword>
<organism evidence="17 18">
    <name type="scientific">Trichomonas vaginalis (strain ATCC PRA-98 / G3)</name>
    <dbReference type="NCBI Taxonomy" id="412133"/>
    <lineage>
        <taxon>Eukaryota</taxon>
        <taxon>Metamonada</taxon>
        <taxon>Parabasalia</taxon>
        <taxon>Trichomonadida</taxon>
        <taxon>Trichomonadidae</taxon>
        <taxon>Trichomonas</taxon>
    </lineage>
</organism>
<evidence type="ECO:0000256" key="5">
    <source>
        <dbReference type="ARBA" id="ARBA00022692"/>
    </source>
</evidence>
<evidence type="ECO:0000256" key="3">
    <source>
        <dbReference type="ARBA" id="ARBA00022475"/>
    </source>
</evidence>
<dbReference type="EC" id="2.7.10.1" evidence="2"/>
<evidence type="ECO:0000256" key="12">
    <source>
        <dbReference type="ARBA" id="ARBA00023137"/>
    </source>
</evidence>
<dbReference type="GO" id="GO:0005524">
    <property type="term" value="F:ATP binding"/>
    <property type="evidence" value="ECO:0007669"/>
    <property type="project" value="UniProtKB-KW"/>
</dbReference>
<evidence type="ECO:0000313" key="18">
    <source>
        <dbReference type="Proteomes" id="UP000001542"/>
    </source>
</evidence>
<reference evidence="17" key="1">
    <citation type="submission" date="2006-10" db="EMBL/GenBank/DDBJ databases">
        <authorList>
            <person name="Amadeo P."/>
            <person name="Zhao Q."/>
            <person name="Wortman J."/>
            <person name="Fraser-Liggett C."/>
            <person name="Carlton J."/>
        </authorList>
    </citation>
    <scope>NUCLEOTIDE SEQUENCE</scope>
    <source>
        <strain evidence="17">G3</strain>
    </source>
</reference>
<keyword evidence="11" id="KW-0472">Membrane</keyword>
<dbReference type="GO" id="GO:0004714">
    <property type="term" value="F:transmembrane receptor protein tyrosine kinase activity"/>
    <property type="evidence" value="ECO:0007669"/>
    <property type="project" value="UniProtKB-EC"/>
</dbReference>
<evidence type="ECO:0000256" key="11">
    <source>
        <dbReference type="ARBA" id="ARBA00023136"/>
    </source>
</evidence>
<proteinExistence type="predicted"/>
<dbReference type="Pfam" id="PF12810">
    <property type="entry name" value="ALK_LTK_GRD"/>
    <property type="match status" value="1"/>
</dbReference>
<dbReference type="EMBL" id="DS113756">
    <property type="protein sequence ID" value="EAX96490.1"/>
    <property type="molecule type" value="Genomic_DNA"/>
</dbReference>
<keyword evidence="13" id="KW-1015">Disulfide bond</keyword>
<keyword evidence="12" id="KW-0829">Tyrosine-protein kinase</keyword>
<dbReference type="InParanoid" id="A2FF32"/>
<keyword evidence="4" id="KW-0808">Transferase</keyword>
<keyword evidence="14" id="KW-0675">Receptor</keyword>
<evidence type="ECO:0000256" key="2">
    <source>
        <dbReference type="ARBA" id="ARBA00011902"/>
    </source>
</evidence>
<evidence type="ECO:0000256" key="9">
    <source>
        <dbReference type="ARBA" id="ARBA00022840"/>
    </source>
</evidence>
<evidence type="ECO:0000313" key="17">
    <source>
        <dbReference type="EMBL" id="EAX96490.1"/>
    </source>
</evidence>
<keyword evidence="15" id="KW-0325">Glycoprotein</keyword>
<evidence type="ECO:0000256" key="14">
    <source>
        <dbReference type="ARBA" id="ARBA00023170"/>
    </source>
</evidence>
<evidence type="ECO:0000256" key="6">
    <source>
        <dbReference type="ARBA" id="ARBA00022729"/>
    </source>
</evidence>
<reference evidence="17" key="2">
    <citation type="journal article" date="2007" name="Science">
        <title>Draft genome sequence of the sexually transmitted pathogen Trichomonas vaginalis.</title>
        <authorList>
            <person name="Carlton J.M."/>
            <person name="Hirt R.P."/>
            <person name="Silva J.C."/>
            <person name="Delcher A.L."/>
            <person name="Schatz M."/>
            <person name="Zhao Q."/>
            <person name="Wortman J.R."/>
            <person name="Bidwell S.L."/>
            <person name="Alsmark U.C.M."/>
            <person name="Besteiro S."/>
            <person name="Sicheritz-Ponten T."/>
            <person name="Noel C.J."/>
            <person name="Dacks J.B."/>
            <person name="Foster P.G."/>
            <person name="Simillion C."/>
            <person name="Van de Peer Y."/>
            <person name="Miranda-Saavedra D."/>
            <person name="Barton G.J."/>
            <person name="Westrop G.D."/>
            <person name="Mueller S."/>
            <person name="Dessi D."/>
            <person name="Fiori P.L."/>
            <person name="Ren Q."/>
            <person name="Paulsen I."/>
            <person name="Zhang H."/>
            <person name="Bastida-Corcuera F.D."/>
            <person name="Simoes-Barbosa A."/>
            <person name="Brown M.T."/>
            <person name="Hayes R.D."/>
            <person name="Mukherjee M."/>
            <person name="Okumura C.Y."/>
            <person name="Schneider R."/>
            <person name="Smith A.J."/>
            <person name="Vanacova S."/>
            <person name="Villalvazo M."/>
            <person name="Haas B.J."/>
            <person name="Pertea M."/>
            <person name="Feldblyum T.V."/>
            <person name="Utterback T.R."/>
            <person name="Shu C.L."/>
            <person name="Osoegawa K."/>
            <person name="de Jong P.J."/>
            <person name="Hrdy I."/>
            <person name="Horvathova L."/>
            <person name="Zubacova Z."/>
            <person name="Dolezal P."/>
            <person name="Malik S.B."/>
            <person name="Logsdon J.M. Jr."/>
            <person name="Henze K."/>
            <person name="Gupta A."/>
            <person name="Wang C.C."/>
            <person name="Dunne R.L."/>
            <person name="Upcroft J.A."/>
            <person name="Upcroft P."/>
            <person name="White O."/>
            <person name="Salzberg S.L."/>
            <person name="Tang P."/>
            <person name="Chiu C.-H."/>
            <person name="Lee Y.-S."/>
            <person name="Embley T.M."/>
            <person name="Coombs G.H."/>
            <person name="Mottram J.C."/>
            <person name="Tachezy J."/>
            <person name="Fraser-Liggett C.M."/>
            <person name="Johnson P.J."/>
        </authorList>
    </citation>
    <scope>NUCLEOTIDE SEQUENCE [LARGE SCALE GENOMIC DNA]</scope>
    <source>
        <strain evidence="17">G3</strain>
    </source>
</reference>
<evidence type="ECO:0000256" key="15">
    <source>
        <dbReference type="ARBA" id="ARBA00023180"/>
    </source>
</evidence>
<evidence type="ECO:0000256" key="8">
    <source>
        <dbReference type="ARBA" id="ARBA00022777"/>
    </source>
</evidence>
<evidence type="ECO:0000259" key="16">
    <source>
        <dbReference type="Pfam" id="PF12810"/>
    </source>
</evidence>
<keyword evidence="6" id="KW-0732">Signal</keyword>
<dbReference type="VEuPathDB" id="TrichDB:TVAGG3_0223150"/>
<evidence type="ECO:0000256" key="7">
    <source>
        <dbReference type="ARBA" id="ARBA00022741"/>
    </source>
</evidence>
<evidence type="ECO:0000256" key="10">
    <source>
        <dbReference type="ARBA" id="ARBA00022989"/>
    </source>
</evidence>
<keyword evidence="8" id="KW-0418">Kinase</keyword>
<evidence type="ECO:0000256" key="13">
    <source>
        <dbReference type="ARBA" id="ARBA00023157"/>
    </source>
</evidence>
<keyword evidence="3" id="KW-1003">Cell membrane</keyword>
<evidence type="ECO:0000256" key="1">
    <source>
        <dbReference type="ARBA" id="ARBA00004251"/>
    </source>
</evidence>
<dbReference type="GO" id="GO:0005886">
    <property type="term" value="C:plasma membrane"/>
    <property type="evidence" value="ECO:0007669"/>
    <property type="project" value="UniProtKB-SubCell"/>
</dbReference>
<dbReference type="KEGG" id="tva:4754263"/>
<keyword evidence="5" id="KW-0812">Transmembrane</keyword>
<accession>A2FF32</accession>
<dbReference type="VEuPathDB" id="TrichDB:TVAG_277710"/>
<dbReference type="InterPro" id="IPR055163">
    <property type="entry name" value="ALK/LTK-like_GRD"/>
</dbReference>
<keyword evidence="18" id="KW-1185">Reference proteome</keyword>
<feature type="domain" description="ALK/LTK-like glycine-rich" evidence="16">
    <location>
        <begin position="1"/>
        <end position="245"/>
    </location>
</feature>
<keyword evidence="7" id="KW-0547">Nucleotide-binding</keyword>
<dbReference type="RefSeq" id="XP_001309420.1">
    <property type="nucleotide sequence ID" value="XM_001309419.1"/>
</dbReference>
<gene>
    <name evidence="17" type="ORF">TVAG_277710</name>
</gene>
<sequence>MYLYLGGRGEDQSDMSHSHIPVSGGWNFGGKGGNDYHNDLGGSYPTESGAGGGGGVDLRLEYYDINQDEIDENLLNKSLESRIIVAGSGGGGCSERVLDWGFMRGFPGGNISAISNGLYVFGGNQIQGLLGKGMNGTDGPHNEGGSGGCGSGYHGGYTSFPPSTRDGIFSVGGSGGSSFISGHFGCISPYFKNDTEPTPLNSFHESGLYFTETVMKSGNEDMPSPYDDSIITGHIGHGVCRITILRPKICPSFNFCFSIPLSLLFAPLGFSIKS</sequence>
<protein>
    <recommendedName>
        <fullName evidence="2">receptor protein-tyrosine kinase</fullName>
        <ecNumber evidence="2">2.7.10.1</ecNumber>
    </recommendedName>
</protein>
<comment type="subcellular location">
    <subcellularLocation>
        <location evidence="1">Cell membrane</location>
        <topology evidence="1">Single-pass type I membrane protein</topology>
    </subcellularLocation>
</comment>
<evidence type="ECO:0000256" key="4">
    <source>
        <dbReference type="ARBA" id="ARBA00022679"/>
    </source>
</evidence>
<dbReference type="Proteomes" id="UP000001542">
    <property type="component" value="Unassembled WGS sequence"/>
</dbReference>
<dbReference type="AlphaFoldDB" id="A2FF32"/>